<dbReference type="EMBL" id="BLLF01000672">
    <property type="protein sequence ID" value="GFH13972.1"/>
    <property type="molecule type" value="Genomic_DNA"/>
</dbReference>
<gene>
    <name evidence="1" type="ORF">HaLaN_09943</name>
</gene>
<organism evidence="1 2">
    <name type="scientific">Haematococcus lacustris</name>
    <name type="common">Green alga</name>
    <name type="synonym">Haematococcus pluvialis</name>
    <dbReference type="NCBI Taxonomy" id="44745"/>
    <lineage>
        <taxon>Eukaryota</taxon>
        <taxon>Viridiplantae</taxon>
        <taxon>Chlorophyta</taxon>
        <taxon>core chlorophytes</taxon>
        <taxon>Chlorophyceae</taxon>
        <taxon>CS clade</taxon>
        <taxon>Chlamydomonadales</taxon>
        <taxon>Haematococcaceae</taxon>
        <taxon>Haematococcus</taxon>
    </lineage>
</organism>
<keyword evidence="2" id="KW-1185">Reference proteome</keyword>
<sequence>MVEQPFSFQERDEQRKMMQEAIAARAKDPNRFQQHFHAKPVPTAVKIEKFKFMQVGTKACSLH</sequence>
<reference evidence="1 2" key="1">
    <citation type="submission" date="2020-02" db="EMBL/GenBank/DDBJ databases">
        <title>Draft genome sequence of Haematococcus lacustris strain NIES-144.</title>
        <authorList>
            <person name="Morimoto D."/>
            <person name="Nakagawa S."/>
            <person name="Yoshida T."/>
            <person name="Sawayama S."/>
        </authorList>
    </citation>
    <scope>NUCLEOTIDE SEQUENCE [LARGE SCALE GENOMIC DNA]</scope>
    <source>
        <strain evidence="1 2">NIES-144</strain>
    </source>
</reference>
<evidence type="ECO:0000313" key="1">
    <source>
        <dbReference type="EMBL" id="GFH13972.1"/>
    </source>
</evidence>
<comment type="caution">
    <text evidence="1">The sequence shown here is derived from an EMBL/GenBank/DDBJ whole genome shotgun (WGS) entry which is preliminary data.</text>
</comment>
<accession>A0A699ZEJ8</accession>
<dbReference type="AlphaFoldDB" id="A0A699ZEJ8"/>
<evidence type="ECO:0000313" key="2">
    <source>
        <dbReference type="Proteomes" id="UP000485058"/>
    </source>
</evidence>
<proteinExistence type="predicted"/>
<protein>
    <submittedName>
        <fullName evidence="1">Uncharacterized protein</fullName>
    </submittedName>
</protein>
<dbReference type="Proteomes" id="UP000485058">
    <property type="component" value="Unassembled WGS sequence"/>
</dbReference>
<name>A0A699ZEJ8_HAELA</name>